<organism evidence="1 2">
    <name type="scientific">Botrimarina mediterranea</name>
    <dbReference type="NCBI Taxonomy" id="2528022"/>
    <lineage>
        <taxon>Bacteria</taxon>
        <taxon>Pseudomonadati</taxon>
        <taxon>Planctomycetota</taxon>
        <taxon>Planctomycetia</taxon>
        <taxon>Pirellulales</taxon>
        <taxon>Lacipirellulaceae</taxon>
        <taxon>Botrimarina</taxon>
    </lineage>
</organism>
<reference evidence="1 2" key="1">
    <citation type="submission" date="2019-02" db="EMBL/GenBank/DDBJ databases">
        <title>Deep-cultivation of Planctomycetes and their phenomic and genomic characterization uncovers novel biology.</title>
        <authorList>
            <person name="Wiegand S."/>
            <person name="Jogler M."/>
            <person name="Boedeker C."/>
            <person name="Pinto D."/>
            <person name="Vollmers J."/>
            <person name="Rivas-Marin E."/>
            <person name="Kohn T."/>
            <person name="Peeters S.H."/>
            <person name="Heuer A."/>
            <person name="Rast P."/>
            <person name="Oberbeckmann S."/>
            <person name="Bunk B."/>
            <person name="Jeske O."/>
            <person name="Meyerdierks A."/>
            <person name="Storesund J.E."/>
            <person name="Kallscheuer N."/>
            <person name="Luecker S."/>
            <person name="Lage O.M."/>
            <person name="Pohl T."/>
            <person name="Merkel B.J."/>
            <person name="Hornburger P."/>
            <person name="Mueller R.-W."/>
            <person name="Bruemmer F."/>
            <person name="Labrenz M."/>
            <person name="Spormann A.M."/>
            <person name="Op den Camp H."/>
            <person name="Overmann J."/>
            <person name="Amann R."/>
            <person name="Jetten M.S.M."/>
            <person name="Mascher T."/>
            <person name="Medema M.H."/>
            <person name="Devos D.P."/>
            <person name="Kaster A.-K."/>
            <person name="Ovreas L."/>
            <person name="Rohde M."/>
            <person name="Galperin M.Y."/>
            <person name="Jogler C."/>
        </authorList>
    </citation>
    <scope>NUCLEOTIDE SEQUENCE [LARGE SCALE GENOMIC DNA]</scope>
    <source>
        <strain evidence="1 2">Spa11</strain>
    </source>
</reference>
<dbReference type="AlphaFoldDB" id="A0A518K7A0"/>
<dbReference type="Proteomes" id="UP000316426">
    <property type="component" value="Chromosome"/>
</dbReference>
<evidence type="ECO:0000313" key="2">
    <source>
        <dbReference type="Proteomes" id="UP000316426"/>
    </source>
</evidence>
<sequence length="86" mass="9278">MAIHVEIPDALAAKVAEAAKSLGKSEEQVVIEAVATKVAPLDELNELLAPVRAAFAETGMTEDEAVEEFEHEKHSLRQERRDAVAG</sequence>
<proteinExistence type="predicted"/>
<dbReference type="RefSeq" id="WP_145111075.1">
    <property type="nucleotide sequence ID" value="NZ_CP036349.1"/>
</dbReference>
<dbReference type="KEGG" id="bmei:Spa11_18700"/>
<dbReference type="EMBL" id="CP036349">
    <property type="protein sequence ID" value="QDV73671.1"/>
    <property type="molecule type" value="Genomic_DNA"/>
</dbReference>
<evidence type="ECO:0000313" key="1">
    <source>
        <dbReference type="EMBL" id="QDV73671.1"/>
    </source>
</evidence>
<gene>
    <name evidence="1" type="ORF">Spa11_18700</name>
</gene>
<accession>A0A518K7A0</accession>
<protein>
    <submittedName>
        <fullName evidence="1">Uncharacterized protein</fullName>
    </submittedName>
</protein>
<keyword evidence="2" id="KW-1185">Reference proteome</keyword>
<name>A0A518K7A0_9BACT</name>